<proteinExistence type="predicted"/>
<keyword evidence="4" id="KW-1185">Reference proteome</keyword>
<evidence type="ECO:0000259" key="2">
    <source>
        <dbReference type="Pfam" id="PF01471"/>
    </source>
</evidence>
<organism evidence="3 4">
    <name type="scientific">Streptodolium elevatio</name>
    <dbReference type="NCBI Taxonomy" id="3157996"/>
    <lineage>
        <taxon>Bacteria</taxon>
        <taxon>Bacillati</taxon>
        <taxon>Actinomycetota</taxon>
        <taxon>Actinomycetes</taxon>
        <taxon>Kitasatosporales</taxon>
        <taxon>Streptomycetaceae</taxon>
        <taxon>Streptodolium</taxon>
    </lineage>
</organism>
<dbReference type="RefSeq" id="WP_358363182.1">
    <property type="nucleotide sequence ID" value="NZ_JBEZFP010000162.1"/>
</dbReference>
<feature type="domain" description="Peptidoglycan binding-like" evidence="2">
    <location>
        <begin position="90"/>
        <end position="125"/>
    </location>
</feature>
<comment type="caution">
    <text evidence="3">The sequence shown here is derived from an EMBL/GenBank/DDBJ whole genome shotgun (WGS) entry which is preliminary data.</text>
</comment>
<evidence type="ECO:0000256" key="1">
    <source>
        <dbReference type="SAM" id="MobiDB-lite"/>
    </source>
</evidence>
<dbReference type="InterPro" id="IPR036366">
    <property type="entry name" value="PGBDSf"/>
</dbReference>
<dbReference type="Pfam" id="PF01471">
    <property type="entry name" value="PG_binding_1"/>
    <property type="match status" value="1"/>
</dbReference>
<dbReference type="EMBL" id="JBEZFP010000162">
    <property type="protein sequence ID" value="MEU8139230.1"/>
    <property type="molecule type" value="Genomic_DNA"/>
</dbReference>
<dbReference type="Proteomes" id="UP001551482">
    <property type="component" value="Unassembled WGS sequence"/>
</dbReference>
<accession>A0ABV3DU03</accession>
<name>A0ABV3DU03_9ACTN</name>
<dbReference type="Gene3D" id="1.10.101.10">
    <property type="entry name" value="PGBD-like superfamily/PGBD"/>
    <property type="match status" value="1"/>
</dbReference>
<reference evidence="3 4" key="1">
    <citation type="submission" date="2024-06" db="EMBL/GenBank/DDBJ databases">
        <title>The Natural Products Discovery Center: Release of the First 8490 Sequenced Strains for Exploring Actinobacteria Biosynthetic Diversity.</title>
        <authorList>
            <person name="Kalkreuter E."/>
            <person name="Kautsar S.A."/>
            <person name="Yang D."/>
            <person name="Bader C.D."/>
            <person name="Teijaro C.N."/>
            <person name="Fluegel L."/>
            <person name="Davis C.M."/>
            <person name="Simpson J.R."/>
            <person name="Lauterbach L."/>
            <person name="Steele A.D."/>
            <person name="Gui C."/>
            <person name="Meng S."/>
            <person name="Li G."/>
            <person name="Viehrig K."/>
            <person name="Ye F."/>
            <person name="Su P."/>
            <person name="Kiefer A.F."/>
            <person name="Nichols A."/>
            <person name="Cepeda A.J."/>
            <person name="Yan W."/>
            <person name="Fan B."/>
            <person name="Jiang Y."/>
            <person name="Adhikari A."/>
            <person name="Zheng C.-J."/>
            <person name="Schuster L."/>
            <person name="Cowan T.M."/>
            <person name="Smanski M.J."/>
            <person name="Chevrette M.G."/>
            <person name="De Carvalho L.P.S."/>
            <person name="Shen B."/>
        </authorList>
    </citation>
    <scope>NUCLEOTIDE SEQUENCE [LARGE SCALE GENOMIC DNA]</scope>
    <source>
        <strain evidence="3 4">NPDC048946</strain>
    </source>
</reference>
<feature type="region of interest" description="Disordered" evidence="1">
    <location>
        <begin position="1"/>
        <end position="38"/>
    </location>
</feature>
<dbReference type="InterPro" id="IPR002477">
    <property type="entry name" value="Peptidoglycan-bd-like"/>
</dbReference>
<gene>
    <name evidence="3" type="ORF">AB0C36_37755</name>
</gene>
<sequence length="157" mass="16413">MDPAITPRTPHSATDSATRAPDRAREQAPDRRRHGGARGRVAGAAAAALFAVGASGAFAPAHAAPGLPDIGPSATGFGAQCVQAFYYSVGFSDFYPDAVYGPETTADTKRFERLLGLPQDGVVDPFVGSVMHTVIDLGSGEGAWKSVGCWYEVPSFW</sequence>
<dbReference type="SUPFAM" id="SSF47090">
    <property type="entry name" value="PGBD-like"/>
    <property type="match status" value="1"/>
</dbReference>
<evidence type="ECO:0000313" key="4">
    <source>
        <dbReference type="Proteomes" id="UP001551482"/>
    </source>
</evidence>
<feature type="compositionally biased region" description="Basic and acidic residues" evidence="1">
    <location>
        <begin position="20"/>
        <end position="30"/>
    </location>
</feature>
<dbReference type="InterPro" id="IPR036365">
    <property type="entry name" value="PGBD-like_sf"/>
</dbReference>
<protein>
    <submittedName>
        <fullName evidence="3">Peptidoglycan-binding domain-containing protein</fullName>
    </submittedName>
</protein>
<evidence type="ECO:0000313" key="3">
    <source>
        <dbReference type="EMBL" id="MEU8139230.1"/>
    </source>
</evidence>